<comment type="subcellular location">
    <subcellularLocation>
        <location evidence="1 8">Cell membrane</location>
        <topology evidence="1 8">Multi-pass membrane protein</topology>
    </subcellularLocation>
</comment>
<organism evidence="9 10">
    <name type="scientific">Cephus cinctus</name>
    <name type="common">Wheat stem sawfly</name>
    <dbReference type="NCBI Taxonomy" id="211228"/>
    <lineage>
        <taxon>Eukaryota</taxon>
        <taxon>Metazoa</taxon>
        <taxon>Ecdysozoa</taxon>
        <taxon>Arthropoda</taxon>
        <taxon>Hexapoda</taxon>
        <taxon>Insecta</taxon>
        <taxon>Pterygota</taxon>
        <taxon>Neoptera</taxon>
        <taxon>Endopterygota</taxon>
        <taxon>Hymenoptera</taxon>
        <taxon>Cephoidea</taxon>
        <taxon>Cephidae</taxon>
        <taxon>Cephus</taxon>
    </lineage>
</organism>
<dbReference type="OrthoDB" id="6478931at2759"/>
<reference evidence="10" key="1">
    <citation type="submission" date="2025-08" db="UniProtKB">
        <authorList>
            <consortium name="RefSeq"/>
        </authorList>
    </citation>
    <scope>IDENTIFICATION</scope>
</reference>
<dbReference type="GO" id="GO:0043025">
    <property type="term" value="C:neuronal cell body"/>
    <property type="evidence" value="ECO:0007669"/>
    <property type="project" value="TreeGrafter"/>
</dbReference>
<keyword evidence="4 8" id="KW-1133">Transmembrane helix</keyword>
<name>A0A3L9LSW8_CEPCN</name>
<protein>
    <recommendedName>
        <fullName evidence="8">Gustatory receptor</fullName>
    </recommendedName>
</protein>
<evidence type="ECO:0000256" key="4">
    <source>
        <dbReference type="ARBA" id="ARBA00022989"/>
    </source>
</evidence>
<keyword evidence="5 8" id="KW-0472">Membrane</keyword>
<comment type="function">
    <text evidence="8">Gustatory receptor which mediates acceptance or avoidance behavior, depending on its substrates.</text>
</comment>
<dbReference type="GO" id="GO:0007165">
    <property type="term" value="P:signal transduction"/>
    <property type="evidence" value="ECO:0007669"/>
    <property type="project" value="UniProtKB-KW"/>
</dbReference>
<evidence type="ECO:0000256" key="6">
    <source>
        <dbReference type="ARBA" id="ARBA00023170"/>
    </source>
</evidence>
<evidence type="ECO:0000256" key="3">
    <source>
        <dbReference type="ARBA" id="ARBA00022692"/>
    </source>
</evidence>
<dbReference type="GO" id="GO:0050909">
    <property type="term" value="P:sensory perception of taste"/>
    <property type="evidence" value="ECO:0007669"/>
    <property type="project" value="InterPro"/>
</dbReference>
<evidence type="ECO:0000256" key="8">
    <source>
        <dbReference type="RuleBase" id="RU363108"/>
    </source>
</evidence>
<keyword evidence="7 8" id="KW-0807">Transducer</keyword>
<proteinExistence type="inferred from homology"/>
<dbReference type="GO" id="GO:0008049">
    <property type="term" value="P:male courtship behavior"/>
    <property type="evidence" value="ECO:0007669"/>
    <property type="project" value="TreeGrafter"/>
</dbReference>
<dbReference type="GeneID" id="107270003"/>
<evidence type="ECO:0000313" key="10">
    <source>
        <dbReference type="RefSeq" id="XP_015600061.1"/>
    </source>
</evidence>
<evidence type="ECO:0000313" key="9">
    <source>
        <dbReference type="Proteomes" id="UP000694920"/>
    </source>
</evidence>
<dbReference type="GO" id="GO:0005886">
    <property type="term" value="C:plasma membrane"/>
    <property type="evidence" value="ECO:0007669"/>
    <property type="project" value="UniProtKB-SubCell"/>
</dbReference>
<dbReference type="GO" id="GO:0007635">
    <property type="term" value="P:chemosensory behavior"/>
    <property type="evidence" value="ECO:0007669"/>
    <property type="project" value="TreeGrafter"/>
</dbReference>
<feature type="transmembrane region" description="Helical" evidence="8">
    <location>
        <begin position="137"/>
        <end position="157"/>
    </location>
</feature>
<comment type="similarity">
    <text evidence="8">Belongs to the insect chemoreceptor superfamily. Gustatory receptor (GR) family.</text>
</comment>
<dbReference type="Pfam" id="PF08395">
    <property type="entry name" value="7tm_7"/>
    <property type="match status" value="1"/>
</dbReference>
<gene>
    <name evidence="10" type="primary">LOC107270003</name>
</gene>
<feature type="transmembrane region" description="Helical" evidence="8">
    <location>
        <begin position="198"/>
        <end position="222"/>
    </location>
</feature>
<feature type="transmembrane region" description="Helical" evidence="8">
    <location>
        <begin position="453"/>
        <end position="479"/>
    </location>
</feature>
<evidence type="ECO:0000256" key="5">
    <source>
        <dbReference type="ARBA" id="ARBA00023136"/>
    </source>
</evidence>
<dbReference type="RefSeq" id="XP_015600061.1">
    <property type="nucleotide sequence ID" value="XM_015744575.2"/>
</dbReference>
<evidence type="ECO:0000256" key="7">
    <source>
        <dbReference type="ARBA" id="ARBA00023224"/>
    </source>
</evidence>
<keyword evidence="3 8" id="KW-0812">Transmembrane</keyword>
<dbReference type="InterPro" id="IPR013604">
    <property type="entry name" value="7TM_chemorcpt"/>
</dbReference>
<dbReference type="GO" id="GO:0030424">
    <property type="term" value="C:axon"/>
    <property type="evidence" value="ECO:0007669"/>
    <property type="project" value="TreeGrafter"/>
</dbReference>
<keyword evidence="2 8" id="KW-1003">Cell membrane</keyword>
<dbReference type="KEGG" id="ccin:107270003"/>
<feature type="transmembrane region" description="Helical" evidence="8">
    <location>
        <begin position="96"/>
        <end position="117"/>
    </location>
</feature>
<comment type="caution">
    <text evidence="8">Lacks conserved residue(s) required for the propagation of feature annotation.</text>
</comment>
<dbReference type="AlphaFoldDB" id="A0A3L9LSW8"/>
<sequence>MNAVIKDPSPSPGHTDTMVLVTSIEGVEYFHPDLRRPSQEAISSKDTYMSTSKMEITVYEEFSPVTLISRAIGVFPFRLQRIAGRQAFVTSRGASIYLLLLLGFNLTHLISIPVVAVMTTTTAPWKNNSIEDNHRRIHASSVIRLIYPMGISFMAITSRINSLAGIKKLLPDVFTRMNDVDQLLKRKSHDLRISSRNIWIFVVLNLVLGLPSQIFSVTFVYGRGTYLVGFFIFMDNFNNLTALSSEFQFLALCHLIRSRFWVINTKMLHAARLYDARRRSQNGSAPGHELECCPWKMTGYQFEPDPYSDHRLRDTMVVLRDAHQRLCDTLDWMNEGFQVQVLFSVCGCFLNLLVNIYFLLRGGYSVRALTEIWPFESLGNIHPLKNTSWGIYYIIRFVAIAVMASRTTSEAKKTLVHVLRMRSTSRGYATKEELTLFHDHINSRRMKFSAAGFFDLNVSMISSAVATGATYLVIMVQFLNK</sequence>
<keyword evidence="6 8" id="KW-0675">Receptor</keyword>
<evidence type="ECO:0000256" key="1">
    <source>
        <dbReference type="ARBA" id="ARBA00004651"/>
    </source>
</evidence>
<evidence type="ECO:0000256" key="2">
    <source>
        <dbReference type="ARBA" id="ARBA00022475"/>
    </source>
</evidence>
<keyword evidence="9" id="KW-1185">Reference proteome</keyword>
<feature type="transmembrane region" description="Helical" evidence="8">
    <location>
        <begin position="341"/>
        <end position="360"/>
    </location>
</feature>
<accession>A0A3L9LSW8</accession>
<dbReference type="PANTHER" id="PTHR21143">
    <property type="entry name" value="INVERTEBRATE GUSTATORY RECEPTOR"/>
    <property type="match status" value="1"/>
</dbReference>
<dbReference type="PANTHER" id="PTHR21143:SF133">
    <property type="entry name" value="GUSTATORY AND PHEROMONE RECEPTOR 32A-RELATED"/>
    <property type="match status" value="1"/>
</dbReference>
<dbReference type="GO" id="GO:0030425">
    <property type="term" value="C:dendrite"/>
    <property type="evidence" value="ECO:0007669"/>
    <property type="project" value="TreeGrafter"/>
</dbReference>
<dbReference type="Proteomes" id="UP000694920">
    <property type="component" value="Unplaced"/>
</dbReference>